<dbReference type="FunCoup" id="A0A2R6RRC3">
    <property type="interactions" value="220"/>
</dbReference>
<accession>A0A2R6RRC3</accession>
<dbReference type="GO" id="GO:0016138">
    <property type="term" value="P:glycoside biosynthetic process"/>
    <property type="evidence" value="ECO:0007669"/>
    <property type="project" value="UniProtKB-ARBA"/>
</dbReference>
<dbReference type="Gene3D" id="3.40.50.2000">
    <property type="entry name" value="Glycogen Phosphorylase B"/>
    <property type="match status" value="2"/>
</dbReference>
<dbReference type="InParanoid" id="A0A2R6RRC3"/>
<keyword evidence="4" id="KW-0284">Flavonoid biosynthesis</keyword>
<evidence type="ECO:0000256" key="4">
    <source>
        <dbReference type="ARBA" id="ARBA00023241"/>
    </source>
</evidence>
<dbReference type="Proteomes" id="UP000241394">
    <property type="component" value="Chromosome LG3"/>
</dbReference>
<dbReference type="SUPFAM" id="SSF53756">
    <property type="entry name" value="UDP-Glycosyltransferase/glycogen phosphorylase"/>
    <property type="match status" value="1"/>
</dbReference>
<dbReference type="GO" id="GO:0080043">
    <property type="term" value="F:quercetin 3-O-glucosyltransferase activity"/>
    <property type="evidence" value="ECO:0007669"/>
    <property type="project" value="TreeGrafter"/>
</dbReference>
<gene>
    <name evidence="5" type="ORF">CEY00_Acc02866</name>
</gene>
<comment type="similarity">
    <text evidence="1">Belongs to the UDP-glycosyltransferase family.</text>
</comment>
<dbReference type="CDD" id="cd03784">
    <property type="entry name" value="GT1_Gtf-like"/>
    <property type="match status" value="1"/>
</dbReference>
<evidence type="ECO:0000313" key="6">
    <source>
        <dbReference type="Proteomes" id="UP000241394"/>
    </source>
</evidence>
<dbReference type="InterPro" id="IPR002213">
    <property type="entry name" value="UDP_glucos_trans"/>
</dbReference>
<dbReference type="FunFam" id="3.40.50.2000:FF:000060">
    <property type="entry name" value="Glycosyltransferase"/>
    <property type="match status" value="1"/>
</dbReference>
<name>A0A2R6RRC3_ACTCC</name>
<evidence type="ECO:0000313" key="5">
    <source>
        <dbReference type="EMBL" id="PSS32566.1"/>
    </source>
</evidence>
<proteinExistence type="inferred from homology"/>
<dbReference type="Gramene" id="PSS32566">
    <property type="protein sequence ID" value="PSS32566"/>
    <property type="gene ID" value="CEY00_Acc02866"/>
</dbReference>
<reference evidence="6" key="2">
    <citation type="journal article" date="2018" name="BMC Genomics">
        <title>A manually annotated Actinidia chinensis var. chinensis (kiwifruit) genome highlights the challenges associated with draft genomes and gene prediction in plants.</title>
        <authorList>
            <person name="Pilkington S.M."/>
            <person name="Crowhurst R."/>
            <person name="Hilario E."/>
            <person name="Nardozza S."/>
            <person name="Fraser L."/>
            <person name="Peng Y."/>
            <person name="Gunaseelan K."/>
            <person name="Simpson R."/>
            <person name="Tahir J."/>
            <person name="Deroles S.C."/>
            <person name="Templeton K."/>
            <person name="Luo Z."/>
            <person name="Davy M."/>
            <person name="Cheng C."/>
            <person name="McNeilage M."/>
            <person name="Scaglione D."/>
            <person name="Liu Y."/>
            <person name="Zhang Q."/>
            <person name="Datson P."/>
            <person name="De Silva N."/>
            <person name="Gardiner S.E."/>
            <person name="Bassett H."/>
            <person name="Chagne D."/>
            <person name="McCallum J."/>
            <person name="Dzierzon H."/>
            <person name="Deng C."/>
            <person name="Wang Y.Y."/>
            <person name="Barron L."/>
            <person name="Manako K."/>
            <person name="Bowen J."/>
            <person name="Foster T.M."/>
            <person name="Erridge Z.A."/>
            <person name="Tiffin H."/>
            <person name="Waite C.N."/>
            <person name="Davies K.M."/>
            <person name="Grierson E.P."/>
            <person name="Laing W.A."/>
            <person name="Kirk R."/>
            <person name="Chen X."/>
            <person name="Wood M."/>
            <person name="Montefiori M."/>
            <person name="Brummell D.A."/>
            <person name="Schwinn K.E."/>
            <person name="Catanach A."/>
            <person name="Fullerton C."/>
            <person name="Li D."/>
            <person name="Meiyalaghan S."/>
            <person name="Nieuwenhuizen N."/>
            <person name="Read N."/>
            <person name="Prakash R."/>
            <person name="Hunter D."/>
            <person name="Zhang H."/>
            <person name="McKenzie M."/>
            <person name="Knabel M."/>
            <person name="Harris A."/>
            <person name="Allan A.C."/>
            <person name="Gleave A."/>
            <person name="Chen A."/>
            <person name="Janssen B.J."/>
            <person name="Plunkett B."/>
            <person name="Ampomah-Dwamena C."/>
            <person name="Voogd C."/>
            <person name="Leif D."/>
            <person name="Lafferty D."/>
            <person name="Souleyre E.J.F."/>
            <person name="Varkonyi-Gasic E."/>
            <person name="Gambi F."/>
            <person name="Hanley J."/>
            <person name="Yao J.L."/>
            <person name="Cheung J."/>
            <person name="David K.M."/>
            <person name="Warren B."/>
            <person name="Marsh K."/>
            <person name="Snowden K.C."/>
            <person name="Lin-Wang K."/>
            <person name="Brian L."/>
            <person name="Martinez-Sanchez M."/>
            <person name="Wang M."/>
            <person name="Ileperuma N."/>
            <person name="Macnee N."/>
            <person name="Campin R."/>
            <person name="McAtee P."/>
            <person name="Drummond R.S.M."/>
            <person name="Espley R.V."/>
            <person name="Ireland H.S."/>
            <person name="Wu R."/>
            <person name="Atkinson R.G."/>
            <person name="Karunairetnam S."/>
            <person name="Bulley S."/>
            <person name="Chunkath S."/>
            <person name="Hanley Z."/>
            <person name="Storey R."/>
            <person name="Thrimawithana A.H."/>
            <person name="Thomson S."/>
            <person name="David C."/>
            <person name="Testolin R."/>
            <person name="Huang H."/>
            <person name="Hellens R.P."/>
            <person name="Schaffer R.J."/>
        </authorList>
    </citation>
    <scope>NUCLEOTIDE SEQUENCE [LARGE SCALE GENOMIC DNA]</scope>
    <source>
        <strain evidence="6">cv. Red5</strain>
    </source>
</reference>
<protein>
    <submittedName>
        <fullName evidence="5">UDP-glycosyltransferase</fullName>
    </submittedName>
</protein>
<evidence type="ECO:0000256" key="2">
    <source>
        <dbReference type="ARBA" id="ARBA00022676"/>
    </source>
</evidence>
<keyword evidence="2" id="KW-0328">Glycosyltransferase</keyword>
<keyword evidence="6" id="KW-1185">Reference proteome</keyword>
<organism evidence="5 6">
    <name type="scientific">Actinidia chinensis var. chinensis</name>
    <name type="common">Chinese soft-hair kiwi</name>
    <dbReference type="NCBI Taxonomy" id="1590841"/>
    <lineage>
        <taxon>Eukaryota</taxon>
        <taxon>Viridiplantae</taxon>
        <taxon>Streptophyta</taxon>
        <taxon>Embryophyta</taxon>
        <taxon>Tracheophyta</taxon>
        <taxon>Spermatophyta</taxon>
        <taxon>Magnoliopsida</taxon>
        <taxon>eudicotyledons</taxon>
        <taxon>Gunneridae</taxon>
        <taxon>Pentapetalae</taxon>
        <taxon>asterids</taxon>
        <taxon>Ericales</taxon>
        <taxon>Actinidiaceae</taxon>
        <taxon>Actinidia</taxon>
    </lineage>
</organism>
<dbReference type="EMBL" id="NKQK01000003">
    <property type="protein sequence ID" value="PSS32566.1"/>
    <property type="molecule type" value="Genomic_DNA"/>
</dbReference>
<dbReference type="Pfam" id="PF00201">
    <property type="entry name" value="UDPGT"/>
    <property type="match status" value="1"/>
</dbReference>
<dbReference type="GO" id="GO:0080044">
    <property type="term" value="F:quercetin 7-O-glucosyltransferase activity"/>
    <property type="evidence" value="ECO:0007669"/>
    <property type="project" value="TreeGrafter"/>
</dbReference>
<evidence type="ECO:0000256" key="1">
    <source>
        <dbReference type="ARBA" id="ARBA00009995"/>
    </source>
</evidence>
<dbReference type="OrthoDB" id="5835829at2759"/>
<reference evidence="5 6" key="1">
    <citation type="submission" date="2017-07" db="EMBL/GenBank/DDBJ databases">
        <title>An improved, manually edited Actinidia chinensis var. chinensis (kiwifruit) genome highlights the challenges associated with draft genomes and gene prediction in plants.</title>
        <authorList>
            <person name="Pilkington S."/>
            <person name="Crowhurst R."/>
            <person name="Hilario E."/>
            <person name="Nardozza S."/>
            <person name="Fraser L."/>
            <person name="Peng Y."/>
            <person name="Gunaseelan K."/>
            <person name="Simpson R."/>
            <person name="Tahir J."/>
            <person name="Deroles S."/>
            <person name="Templeton K."/>
            <person name="Luo Z."/>
            <person name="Davy M."/>
            <person name="Cheng C."/>
            <person name="Mcneilage M."/>
            <person name="Scaglione D."/>
            <person name="Liu Y."/>
            <person name="Zhang Q."/>
            <person name="Datson P."/>
            <person name="De Silva N."/>
            <person name="Gardiner S."/>
            <person name="Bassett H."/>
            <person name="Chagne D."/>
            <person name="Mccallum J."/>
            <person name="Dzierzon H."/>
            <person name="Deng C."/>
            <person name="Wang Y.-Y."/>
            <person name="Barron N."/>
            <person name="Manako K."/>
            <person name="Bowen J."/>
            <person name="Foster T."/>
            <person name="Erridge Z."/>
            <person name="Tiffin H."/>
            <person name="Waite C."/>
            <person name="Davies K."/>
            <person name="Grierson E."/>
            <person name="Laing W."/>
            <person name="Kirk R."/>
            <person name="Chen X."/>
            <person name="Wood M."/>
            <person name="Montefiori M."/>
            <person name="Brummell D."/>
            <person name="Schwinn K."/>
            <person name="Catanach A."/>
            <person name="Fullerton C."/>
            <person name="Li D."/>
            <person name="Meiyalaghan S."/>
            <person name="Nieuwenhuizen N."/>
            <person name="Read N."/>
            <person name="Prakash R."/>
            <person name="Hunter D."/>
            <person name="Zhang H."/>
            <person name="Mckenzie M."/>
            <person name="Knabel M."/>
            <person name="Harris A."/>
            <person name="Allan A."/>
            <person name="Chen A."/>
            <person name="Janssen B."/>
            <person name="Plunkett B."/>
            <person name="Dwamena C."/>
            <person name="Voogd C."/>
            <person name="Leif D."/>
            <person name="Lafferty D."/>
            <person name="Souleyre E."/>
            <person name="Varkonyi-Gasic E."/>
            <person name="Gambi F."/>
            <person name="Hanley J."/>
            <person name="Yao J.-L."/>
            <person name="Cheung J."/>
            <person name="David K."/>
            <person name="Warren B."/>
            <person name="Marsh K."/>
            <person name="Snowden K."/>
            <person name="Lin-Wang K."/>
            <person name="Brian L."/>
            <person name="Martinez-Sanchez M."/>
            <person name="Wang M."/>
            <person name="Ileperuma N."/>
            <person name="Macnee N."/>
            <person name="Campin R."/>
            <person name="Mcatee P."/>
            <person name="Drummond R."/>
            <person name="Espley R."/>
            <person name="Ireland H."/>
            <person name="Wu R."/>
            <person name="Atkinson R."/>
            <person name="Karunairetnam S."/>
            <person name="Bulley S."/>
            <person name="Chunkath S."/>
            <person name="Hanley Z."/>
            <person name="Storey R."/>
            <person name="Thrimawithana A."/>
            <person name="Thomson S."/>
            <person name="David C."/>
            <person name="Testolin R."/>
        </authorList>
    </citation>
    <scope>NUCLEOTIDE SEQUENCE [LARGE SCALE GENOMIC DNA]</scope>
    <source>
        <strain evidence="6">cv. Red5</strain>
        <tissue evidence="5">Young leaf</tissue>
    </source>
</reference>
<comment type="caution">
    <text evidence="5">The sequence shown here is derived from an EMBL/GenBank/DDBJ whole genome shotgun (WGS) entry which is preliminary data.</text>
</comment>
<dbReference type="PANTHER" id="PTHR11926">
    <property type="entry name" value="GLUCOSYL/GLUCURONOSYL TRANSFERASES"/>
    <property type="match status" value="1"/>
</dbReference>
<evidence type="ECO:0000256" key="3">
    <source>
        <dbReference type="ARBA" id="ARBA00022679"/>
    </source>
</evidence>
<keyword evidence="3 5" id="KW-0808">Transferase</keyword>
<dbReference type="AlphaFoldDB" id="A0A2R6RRC3"/>
<dbReference type="GO" id="GO:0009813">
    <property type="term" value="P:flavonoid biosynthetic process"/>
    <property type="evidence" value="ECO:0007669"/>
    <property type="project" value="UniProtKB-KW"/>
</dbReference>
<sequence>MENHKRETPLKPRRLLLFPIPLQGHITPMLQLANILHATGAFSSITIIHTRFNSPATAKHPHFTFLPIPDGLSETEAGTEDVIQLLTLINKNCTGPFRDCLAELLATAAEEEGVACLITDALWHFSQAVADGFGLPRIVLRTSSVASFVAFTAFPLLREKGLLPKQDSRLEEPVLELPPLKVKDLPTIITHNSEDLYNSLVAEMVKATKSSAGLIWNSFEDLEHSSLAKSRKEFPVPNFPIGPFHKYFPASSSSLLAHDTSSISWLDTQPPKSVIYVSFGSIAEMDEKEFEEMAWGLADSLQPFLWVVRPGLVRGSKWLEMLPIGFMEAIHGRGHIVKWAPQQEVLAHRATGGFWTHNGWNSTLESICEGVPMICMPYFGDQRVNGRYVTDVWRIGIGFEGGMERGMVARTIRRLMVEREGEEMRERIMWLKEKVDVCQKQGGSSHHYLDSLISYILSF</sequence>
<dbReference type="FunFam" id="3.40.50.2000:FF:000120">
    <property type="entry name" value="UDP-glycosyltransferase 76C1"/>
    <property type="match status" value="1"/>
</dbReference>
<dbReference type="PANTHER" id="PTHR11926:SF1464">
    <property type="entry name" value="UDP-GLYCOSYLTRANSFERASE 76B1-LIKE"/>
    <property type="match status" value="1"/>
</dbReference>
<dbReference type="OMA" id="DLMHIGK"/>